<sequence length="97" mass="11008">MKNIAHQDSPILPQEIADLRHDWILRGKGRKSLVDHSNSIKAIHINKYLLQTKTLSHLQAFKNTLELNTSDSTYTNIESKATNPTTKVVSNYITSYS</sequence>
<dbReference type="InParanoid" id="B9RSH2"/>
<dbReference type="Proteomes" id="UP000008311">
    <property type="component" value="Unassembled WGS sequence"/>
</dbReference>
<keyword evidence="2" id="KW-1185">Reference proteome</keyword>
<gene>
    <name evidence="1" type="ORF">RCOM_1243390</name>
</gene>
<proteinExistence type="predicted"/>
<name>B9RSH2_RICCO</name>
<reference evidence="2" key="1">
    <citation type="journal article" date="2010" name="Nat. Biotechnol.">
        <title>Draft genome sequence of the oilseed species Ricinus communis.</title>
        <authorList>
            <person name="Chan A.P."/>
            <person name="Crabtree J."/>
            <person name="Zhao Q."/>
            <person name="Lorenzi H."/>
            <person name="Orvis J."/>
            <person name="Puiu D."/>
            <person name="Melake-Berhan A."/>
            <person name="Jones K.M."/>
            <person name="Redman J."/>
            <person name="Chen G."/>
            <person name="Cahoon E.B."/>
            <person name="Gedil M."/>
            <person name="Stanke M."/>
            <person name="Haas B.J."/>
            <person name="Wortman J.R."/>
            <person name="Fraser-Liggett C.M."/>
            <person name="Ravel J."/>
            <person name="Rabinowicz P.D."/>
        </authorList>
    </citation>
    <scope>NUCLEOTIDE SEQUENCE [LARGE SCALE GENOMIC DNA]</scope>
    <source>
        <strain evidence="2">cv. Hale</strain>
    </source>
</reference>
<evidence type="ECO:0000313" key="1">
    <source>
        <dbReference type="EMBL" id="EEF45710.1"/>
    </source>
</evidence>
<accession>B9RSH2</accession>
<evidence type="ECO:0000313" key="2">
    <source>
        <dbReference type="Proteomes" id="UP000008311"/>
    </source>
</evidence>
<protein>
    <submittedName>
        <fullName evidence="1">Uncharacterized protein</fullName>
    </submittedName>
</protein>
<organism evidence="1 2">
    <name type="scientific">Ricinus communis</name>
    <name type="common">Castor bean</name>
    <dbReference type="NCBI Taxonomy" id="3988"/>
    <lineage>
        <taxon>Eukaryota</taxon>
        <taxon>Viridiplantae</taxon>
        <taxon>Streptophyta</taxon>
        <taxon>Embryophyta</taxon>
        <taxon>Tracheophyta</taxon>
        <taxon>Spermatophyta</taxon>
        <taxon>Magnoliopsida</taxon>
        <taxon>eudicotyledons</taxon>
        <taxon>Gunneridae</taxon>
        <taxon>Pentapetalae</taxon>
        <taxon>rosids</taxon>
        <taxon>fabids</taxon>
        <taxon>Malpighiales</taxon>
        <taxon>Euphorbiaceae</taxon>
        <taxon>Acalyphoideae</taxon>
        <taxon>Acalypheae</taxon>
        <taxon>Ricinus</taxon>
    </lineage>
</organism>
<dbReference type="AlphaFoldDB" id="B9RSH2"/>
<dbReference type="EMBL" id="EQ973810">
    <property type="protein sequence ID" value="EEF45710.1"/>
    <property type="molecule type" value="Genomic_DNA"/>
</dbReference>